<evidence type="ECO:0000259" key="9">
    <source>
        <dbReference type="PROSITE" id="PS50067"/>
    </source>
</evidence>
<gene>
    <name evidence="10" type="ORF">THAOC_10104</name>
</gene>
<dbReference type="PROSITE" id="PS00411">
    <property type="entry name" value="KINESIN_MOTOR_1"/>
    <property type="match status" value="1"/>
</dbReference>
<feature type="region of interest" description="Disordered" evidence="8">
    <location>
        <begin position="63"/>
        <end position="85"/>
    </location>
</feature>
<evidence type="ECO:0000256" key="1">
    <source>
        <dbReference type="ARBA" id="ARBA00022701"/>
    </source>
</evidence>
<dbReference type="InterPro" id="IPR027417">
    <property type="entry name" value="P-loop_NTPase"/>
</dbReference>
<proteinExistence type="inferred from homology"/>
<evidence type="ECO:0000256" key="3">
    <source>
        <dbReference type="ARBA" id="ARBA00022840"/>
    </source>
</evidence>
<dbReference type="GO" id="GO:0003777">
    <property type="term" value="F:microtubule motor activity"/>
    <property type="evidence" value="ECO:0007669"/>
    <property type="project" value="InterPro"/>
</dbReference>
<keyword evidence="2 6" id="KW-0547">Nucleotide-binding</keyword>
<feature type="domain" description="Kinesin motor" evidence="9">
    <location>
        <begin position="117"/>
        <end position="443"/>
    </location>
</feature>
<dbReference type="PANTHER" id="PTHR47971">
    <property type="entry name" value="KINESIN-RELATED PROTEIN 6"/>
    <property type="match status" value="1"/>
</dbReference>
<dbReference type="InterPro" id="IPR036961">
    <property type="entry name" value="Kinesin_motor_dom_sf"/>
</dbReference>
<dbReference type="GO" id="GO:0005524">
    <property type="term" value="F:ATP binding"/>
    <property type="evidence" value="ECO:0007669"/>
    <property type="project" value="UniProtKB-UniRule"/>
</dbReference>
<dbReference type="InterPro" id="IPR019821">
    <property type="entry name" value="Kinesin_motor_CS"/>
</dbReference>
<keyword evidence="3 6" id="KW-0067">ATP-binding</keyword>
<evidence type="ECO:0000256" key="6">
    <source>
        <dbReference type="PROSITE-ProRule" id="PRU00283"/>
    </source>
</evidence>
<evidence type="ECO:0000256" key="5">
    <source>
        <dbReference type="ARBA" id="ARBA00061030"/>
    </source>
</evidence>
<evidence type="ECO:0000256" key="7">
    <source>
        <dbReference type="RuleBase" id="RU000394"/>
    </source>
</evidence>
<dbReference type="OMA" id="TYSERCG"/>
<dbReference type="SUPFAM" id="SSF52540">
    <property type="entry name" value="P-loop containing nucleoside triphosphate hydrolases"/>
    <property type="match status" value="1"/>
</dbReference>
<dbReference type="GO" id="GO:0005874">
    <property type="term" value="C:microtubule"/>
    <property type="evidence" value="ECO:0007669"/>
    <property type="project" value="UniProtKB-KW"/>
</dbReference>
<dbReference type="GO" id="GO:0007018">
    <property type="term" value="P:microtubule-based movement"/>
    <property type="evidence" value="ECO:0007669"/>
    <property type="project" value="InterPro"/>
</dbReference>
<protein>
    <recommendedName>
        <fullName evidence="7">Kinesin-like protein</fullName>
    </recommendedName>
</protein>
<keyword evidence="4 6" id="KW-0505">Motor protein</keyword>
<comment type="similarity">
    <text evidence="5">Belongs to the TRAFAC class myosin-kinesin ATPase superfamily. Kinesin family. KIN-13 subfamily.</text>
</comment>
<evidence type="ECO:0000256" key="8">
    <source>
        <dbReference type="SAM" id="MobiDB-lite"/>
    </source>
</evidence>
<feature type="region of interest" description="Disordered" evidence="8">
    <location>
        <begin position="437"/>
        <end position="483"/>
    </location>
</feature>
<evidence type="ECO:0000313" key="10">
    <source>
        <dbReference type="EMBL" id="EJK68692.1"/>
    </source>
</evidence>
<evidence type="ECO:0000256" key="2">
    <source>
        <dbReference type="ARBA" id="ARBA00022741"/>
    </source>
</evidence>
<dbReference type="Gene3D" id="3.40.850.10">
    <property type="entry name" value="Kinesin motor domain"/>
    <property type="match status" value="1"/>
</dbReference>
<sequence>RSAPASWCGFSFGVRSNTFTSRRGACRGVRQQANMGRKSLAPDATALRMQQMEANRVARRAAMQDKKRHREEAVRRNAEAGNPGDLDFVGMVTEWRNRHIHLATANDRNATRTSADKIQVCVRKRPLNDKEKDKKDHDAVTVFHPTVTVHSPKLRVDGISKYIEHTNFRFDHTFGEGHTTEKVYDTCASPLIDYACAGNGNRATIFAYGQTGSGKTYTMSEIQRRAAEGIFVALKNNASRGEGRCSIDNSSCSIAIFEIYGGRLQDLLNNRNRLKVLEDGKGEVVISELKEMDVSTPQELHSLVEDGLLNRTTHATEANDVSSRSHAICQIFFRDKSTGKVRGKLTLVDLAGSERGTDTKQHNRQRRTESSEINTSLLALKECIRSIESVHVPYRQSKLTLILKASRNSTCKLTCMIATLSPGSSSTDHTINTLRYADRIKEQKVGTMRSPPRSDLSKNSPRDKSDEANPTESSEHPSSEMDQTAIHESAELLTEEGQILSEAQGDNPDMEEYAHKLDEILERKHVLITSLRVRLRALSNKGAELGASLGRSH</sequence>
<feature type="compositionally biased region" description="Basic and acidic residues" evidence="8">
    <location>
        <begin position="63"/>
        <end position="78"/>
    </location>
</feature>
<evidence type="ECO:0000256" key="4">
    <source>
        <dbReference type="ARBA" id="ARBA00023175"/>
    </source>
</evidence>
<dbReference type="CDD" id="cd01367">
    <property type="entry name" value="KISc_KIF2_like"/>
    <property type="match status" value="1"/>
</dbReference>
<keyword evidence="1 7" id="KW-0493">Microtubule</keyword>
<feature type="compositionally biased region" description="Basic and acidic residues" evidence="8">
    <location>
        <begin position="460"/>
        <end position="479"/>
    </location>
</feature>
<evidence type="ECO:0000313" key="11">
    <source>
        <dbReference type="Proteomes" id="UP000266841"/>
    </source>
</evidence>
<dbReference type="Pfam" id="PF00225">
    <property type="entry name" value="Kinesin"/>
    <property type="match status" value="1"/>
</dbReference>
<name>K0TDV9_THAOC</name>
<feature type="non-terminal residue" evidence="10">
    <location>
        <position position="1"/>
    </location>
</feature>
<dbReference type="EMBL" id="AGNL01010975">
    <property type="protein sequence ID" value="EJK68692.1"/>
    <property type="molecule type" value="Genomic_DNA"/>
</dbReference>
<keyword evidence="11" id="KW-1185">Reference proteome</keyword>
<dbReference type="InterPro" id="IPR027640">
    <property type="entry name" value="Kinesin-like_fam"/>
</dbReference>
<feature type="binding site" evidence="6">
    <location>
        <begin position="209"/>
        <end position="216"/>
    </location>
    <ligand>
        <name>ATP</name>
        <dbReference type="ChEBI" id="CHEBI:30616"/>
    </ligand>
</feature>
<organism evidence="10 11">
    <name type="scientific">Thalassiosira oceanica</name>
    <name type="common">Marine diatom</name>
    <dbReference type="NCBI Taxonomy" id="159749"/>
    <lineage>
        <taxon>Eukaryota</taxon>
        <taxon>Sar</taxon>
        <taxon>Stramenopiles</taxon>
        <taxon>Ochrophyta</taxon>
        <taxon>Bacillariophyta</taxon>
        <taxon>Coscinodiscophyceae</taxon>
        <taxon>Thalassiosirophycidae</taxon>
        <taxon>Thalassiosirales</taxon>
        <taxon>Thalassiosiraceae</taxon>
        <taxon>Thalassiosira</taxon>
    </lineage>
</organism>
<dbReference type="PROSITE" id="PS50067">
    <property type="entry name" value="KINESIN_MOTOR_2"/>
    <property type="match status" value="1"/>
</dbReference>
<dbReference type="Proteomes" id="UP000266841">
    <property type="component" value="Unassembled WGS sequence"/>
</dbReference>
<dbReference type="FunFam" id="3.40.850.10:FF:000012">
    <property type="entry name" value="Kinesin-like protein"/>
    <property type="match status" value="1"/>
</dbReference>
<dbReference type="AlphaFoldDB" id="K0TDV9"/>
<dbReference type="GO" id="GO:0007019">
    <property type="term" value="P:microtubule depolymerization"/>
    <property type="evidence" value="ECO:0007669"/>
    <property type="project" value="TreeGrafter"/>
</dbReference>
<dbReference type="GO" id="GO:0008017">
    <property type="term" value="F:microtubule binding"/>
    <property type="evidence" value="ECO:0007669"/>
    <property type="project" value="InterPro"/>
</dbReference>
<dbReference type="SMART" id="SM00129">
    <property type="entry name" value="KISc"/>
    <property type="match status" value="1"/>
</dbReference>
<comment type="caution">
    <text evidence="10">The sequence shown here is derived from an EMBL/GenBank/DDBJ whole genome shotgun (WGS) entry which is preliminary data.</text>
</comment>
<dbReference type="OrthoDB" id="3176171at2759"/>
<accession>K0TDV9</accession>
<reference evidence="10 11" key="1">
    <citation type="journal article" date="2012" name="Genome Biol.">
        <title>Genome and low-iron response of an oceanic diatom adapted to chronic iron limitation.</title>
        <authorList>
            <person name="Lommer M."/>
            <person name="Specht M."/>
            <person name="Roy A.S."/>
            <person name="Kraemer L."/>
            <person name="Andreson R."/>
            <person name="Gutowska M.A."/>
            <person name="Wolf J."/>
            <person name="Bergner S.V."/>
            <person name="Schilhabel M.B."/>
            <person name="Klostermeier U.C."/>
            <person name="Beiko R.G."/>
            <person name="Rosenstiel P."/>
            <person name="Hippler M."/>
            <person name="Laroche J."/>
        </authorList>
    </citation>
    <scope>NUCLEOTIDE SEQUENCE [LARGE SCALE GENOMIC DNA]</scope>
    <source>
        <strain evidence="10 11">CCMP1005</strain>
    </source>
</reference>
<dbReference type="InterPro" id="IPR001752">
    <property type="entry name" value="Kinesin_motor_dom"/>
</dbReference>
<dbReference type="PRINTS" id="PR00380">
    <property type="entry name" value="KINESINHEAVY"/>
</dbReference>
<dbReference type="PANTHER" id="PTHR47971:SF20">
    <property type="entry name" value="KINESIN-LIKE PROTEIN KIF24"/>
    <property type="match status" value="1"/>
</dbReference>
<dbReference type="eggNOG" id="KOG0246">
    <property type="taxonomic scope" value="Eukaryota"/>
</dbReference>